<comment type="catalytic activity">
    <reaction evidence="11 13">
        <text>(S)-2,3,4,5-tetrahydrodipicolinate + NADP(+) + H2O = (2S,4S)-4-hydroxy-2,3,4,5-tetrahydrodipicolinate + NADPH + H(+)</text>
        <dbReference type="Rhea" id="RHEA:35331"/>
        <dbReference type="ChEBI" id="CHEBI:15377"/>
        <dbReference type="ChEBI" id="CHEBI:15378"/>
        <dbReference type="ChEBI" id="CHEBI:16845"/>
        <dbReference type="ChEBI" id="CHEBI:57783"/>
        <dbReference type="ChEBI" id="CHEBI:58349"/>
        <dbReference type="ChEBI" id="CHEBI:67139"/>
        <dbReference type="EC" id="1.17.1.8"/>
    </reaction>
</comment>
<dbReference type="GO" id="GO:0051287">
    <property type="term" value="F:NAD binding"/>
    <property type="evidence" value="ECO:0007669"/>
    <property type="project" value="UniProtKB-UniRule"/>
</dbReference>
<dbReference type="NCBIfam" id="TIGR00036">
    <property type="entry name" value="dapB"/>
    <property type="match status" value="1"/>
</dbReference>
<evidence type="ECO:0000256" key="6">
    <source>
        <dbReference type="ARBA" id="ARBA00023002"/>
    </source>
</evidence>
<dbReference type="InterPro" id="IPR022664">
    <property type="entry name" value="DapB_N_CS"/>
</dbReference>
<comment type="function">
    <text evidence="13">Catalyzes the conversion of 4-hydroxy-tetrahydrodipicolinate (HTPA) to tetrahydrodipicolinate.</text>
</comment>
<dbReference type="InterPro" id="IPR000846">
    <property type="entry name" value="DapB_N"/>
</dbReference>
<sequence length="260" mass="27566">MTQTQLAVNGAVGRMGQTIRDTATTRDDVSVALGVSPTTDTESDHPIVAPTDRQDALKTRDIDVVVDFSTADAVEPLARDCTATDVALVSGTTGLDEETREVLQAASEEVPVLHATNFSRGVVALQRALDSALAALPSYDIELLETHHSGKQDAPSGTATTLLETVADHRDVASVHGRNGEQQREDGEVGVFSRRAGTVRGEHEILLADNDEALTLTHRAESRGVFAVGALDASHWLAGRLAGRYSVVDVFADTTNGDET</sequence>
<dbReference type="GO" id="GO:0009089">
    <property type="term" value="P:lysine biosynthetic process via diaminopimelate"/>
    <property type="evidence" value="ECO:0007669"/>
    <property type="project" value="UniProtKB-UniRule"/>
</dbReference>
<dbReference type="PROSITE" id="PS01298">
    <property type="entry name" value="DAPB"/>
    <property type="match status" value="1"/>
</dbReference>
<dbReference type="GO" id="GO:0050661">
    <property type="term" value="F:NADP binding"/>
    <property type="evidence" value="ECO:0007669"/>
    <property type="project" value="UniProtKB-UniRule"/>
</dbReference>
<organism evidence="16 17">
    <name type="scientific">Halovenus rubra</name>
    <dbReference type="NCBI Taxonomy" id="869890"/>
    <lineage>
        <taxon>Archaea</taxon>
        <taxon>Methanobacteriati</taxon>
        <taxon>Methanobacteriota</taxon>
        <taxon>Stenosarchaea group</taxon>
        <taxon>Halobacteria</taxon>
        <taxon>Halobacteriales</taxon>
        <taxon>Haloarculaceae</taxon>
        <taxon>Halovenus</taxon>
    </lineage>
</organism>
<keyword evidence="8 13" id="KW-0457">Lysine biosynthesis</keyword>
<feature type="domain" description="Dihydrodipicolinate reductase C-terminal" evidence="15">
    <location>
        <begin position="121"/>
        <end position="250"/>
    </location>
</feature>
<comment type="pathway">
    <text evidence="9 13">Amino-acid biosynthesis; L-lysine biosynthesis via DAP pathway; (S)-tetrahydrodipicolinate from L-aspartate: step 4/4.</text>
</comment>
<evidence type="ECO:0000256" key="3">
    <source>
        <dbReference type="ARBA" id="ARBA00022605"/>
    </source>
</evidence>
<proteinExistence type="inferred from homology"/>
<keyword evidence="7 13" id="KW-0520">NAD</keyword>
<dbReference type="PANTHER" id="PTHR20836:SF0">
    <property type="entry name" value="4-HYDROXY-TETRAHYDRODIPICOLINATE REDUCTASE 1, CHLOROPLASTIC-RELATED"/>
    <property type="match status" value="1"/>
</dbReference>
<gene>
    <name evidence="13 16" type="primary">dapB</name>
    <name evidence="16" type="ORF">ACFQJ7_06635</name>
</gene>
<evidence type="ECO:0000256" key="10">
    <source>
        <dbReference type="ARBA" id="ARBA00038983"/>
    </source>
</evidence>
<evidence type="ECO:0000256" key="5">
    <source>
        <dbReference type="ARBA" id="ARBA00022915"/>
    </source>
</evidence>
<dbReference type="RefSeq" id="WP_267636897.1">
    <property type="nucleotide sequence ID" value="NZ_JAODIY010000008.1"/>
</dbReference>
<feature type="binding site" evidence="13">
    <location>
        <position position="148"/>
    </location>
    <ligand>
        <name>(S)-2,3,4,5-tetrahydrodipicolinate</name>
        <dbReference type="ChEBI" id="CHEBI:16845"/>
    </ligand>
</feature>
<dbReference type="EMBL" id="JBHSZQ010000008">
    <property type="protein sequence ID" value="MFC7125714.1"/>
    <property type="molecule type" value="Genomic_DNA"/>
</dbReference>
<comment type="similarity">
    <text evidence="1 13">Belongs to the DapB family.</text>
</comment>
<comment type="caution">
    <text evidence="13">Was originally thought to be a dihydrodipicolinate reductase (DHDPR), catalyzing the conversion of dihydrodipicolinate to tetrahydrodipicolinate. However, it was shown in E.coli that the substrate of the enzymatic reaction is not dihydrodipicolinate (DHDP) but in fact (2S,4S)-4-hydroxy-2,3,4,5-tetrahydrodipicolinic acid (HTPA), the product released by the DapA-catalyzed reaction.</text>
</comment>
<evidence type="ECO:0000256" key="9">
    <source>
        <dbReference type="ARBA" id="ARBA00037922"/>
    </source>
</evidence>
<dbReference type="CDD" id="cd02274">
    <property type="entry name" value="DHDPR_N"/>
    <property type="match status" value="1"/>
</dbReference>
<dbReference type="HAMAP" id="MF_00102">
    <property type="entry name" value="DapB"/>
    <property type="match status" value="1"/>
</dbReference>
<comment type="caution">
    <text evidence="13">Lacks conserved residue(s) required for the propagation of feature annotation.</text>
</comment>
<dbReference type="Pfam" id="PF01113">
    <property type="entry name" value="DapB_N"/>
    <property type="match status" value="1"/>
</dbReference>
<dbReference type="AlphaFoldDB" id="A0ABD5X730"/>
<dbReference type="Gene3D" id="3.40.50.720">
    <property type="entry name" value="NAD(P)-binding Rossmann-like Domain"/>
    <property type="match status" value="1"/>
</dbReference>
<comment type="subcellular location">
    <subcellularLocation>
        <location evidence="13">Cytoplasm</location>
    </subcellularLocation>
</comment>
<evidence type="ECO:0000256" key="11">
    <source>
        <dbReference type="ARBA" id="ARBA00049080"/>
    </source>
</evidence>
<dbReference type="GO" id="GO:0019877">
    <property type="term" value="P:diaminopimelate biosynthetic process"/>
    <property type="evidence" value="ECO:0007669"/>
    <property type="project" value="UniProtKB-UniRule"/>
</dbReference>
<feature type="binding site" evidence="13">
    <location>
        <begin position="157"/>
        <end position="158"/>
    </location>
    <ligand>
        <name>(S)-2,3,4,5-tetrahydrodipicolinate</name>
        <dbReference type="ChEBI" id="CHEBI:16845"/>
    </ligand>
</feature>
<feature type="domain" description="Dihydrodipicolinate reductase N-terminal" evidence="14">
    <location>
        <begin position="5"/>
        <end position="118"/>
    </location>
</feature>
<dbReference type="InterPro" id="IPR036291">
    <property type="entry name" value="NAD(P)-bd_dom_sf"/>
</dbReference>
<feature type="binding site" evidence="13">
    <location>
        <begin position="115"/>
        <end position="118"/>
    </location>
    <ligand>
        <name>NAD(+)</name>
        <dbReference type="ChEBI" id="CHEBI:57540"/>
    </ligand>
</feature>
<evidence type="ECO:0000256" key="13">
    <source>
        <dbReference type="HAMAP-Rule" id="MF_00102"/>
    </source>
</evidence>
<evidence type="ECO:0000313" key="16">
    <source>
        <dbReference type="EMBL" id="MFC7125714.1"/>
    </source>
</evidence>
<feature type="active site" description="Proton donor" evidence="13">
    <location>
        <position position="151"/>
    </location>
</feature>
<evidence type="ECO:0000313" key="17">
    <source>
        <dbReference type="Proteomes" id="UP001596414"/>
    </source>
</evidence>
<dbReference type="GO" id="GO:0005737">
    <property type="term" value="C:cytoplasm"/>
    <property type="evidence" value="ECO:0007669"/>
    <property type="project" value="UniProtKB-SubCell"/>
</dbReference>
<comment type="catalytic activity">
    <reaction evidence="12 13">
        <text>(S)-2,3,4,5-tetrahydrodipicolinate + NAD(+) + H2O = (2S,4S)-4-hydroxy-2,3,4,5-tetrahydrodipicolinate + NADH + H(+)</text>
        <dbReference type="Rhea" id="RHEA:35323"/>
        <dbReference type="ChEBI" id="CHEBI:15377"/>
        <dbReference type="ChEBI" id="CHEBI:15378"/>
        <dbReference type="ChEBI" id="CHEBI:16845"/>
        <dbReference type="ChEBI" id="CHEBI:57540"/>
        <dbReference type="ChEBI" id="CHEBI:57945"/>
        <dbReference type="ChEBI" id="CHEBI:67139"/>
        <dbReference type="EC" id="1.17.1.8"/>
    </reaction>
</comment>
<name>A0ABD5X730_9EURY</name>
<evidence type="ECO:0000256" key="2">
    <source>
        <dbReference type="ARBA" id="ARBA00022490"/>
    </source>
</evidence>
<evidence type="ECO:0000256" key="12">
    <source>
        <dbReference type="ARBA" id="ARBA00049396"/>
    </source>
</evidence>
<evidence type="ECO:0000256" key="8">
    <source>
        <dbReference type="ARBA" id="ARBA00023154"/>
    </source>
</evidence>
<keyword evidence="2 13" id="KW-0963">Cytoplasm</keyword>
<evidence type="ECO:0000259" key="14">
    <source>
        <dbReference type="Pfam" id="PF01113"/>
    </source>
</evidence>
<dbReference type="GO" id="GO:0016726">
    <property type="term" value="F:oxidoreductase activity, acting on CH or CH2 groups, NAD or NADP as acceptor"/>
    <property type="evidence" value="ECO:0007669"/>
    <property type="project" value="UniProtKB-UniRule"/>
</dbReference>
<protein>
    <recommendedName>
        <fullName evidence="10 13">4-hydroxy-tetrahydrodipicolinate reductase</fullName>
        <shortName evidence="13">HTPA reductase</shortName>
        <ecNumber evidence="10 13">1.17.1.8</ecNumber>
    </recommendedName>
</protein>
<evidence type="ECO:0000256" key="4">
    <source>
        <dbReference type="ARBA" id="ARBA00022857"/>
    </source>
</evidence>
<accession>A0ABD5X730</accession>
<dbReference type="EC" id="1.17.1.8" evidence="10 13"/>
<dbReference type="PANTHER" id="PTHR20836">
    <property type="entry name" value="DIHYDRODIPICOLINATE REDUCTASE"/>
    <property type="match status" value="1"/>
</dbReference>
<evidence type="ECO:0000256" key="1">
    <source>
        <dbReference type="ARBA" id="ARBA00006642"/>
    </source>
</evidence>
<dbReference type="Gene3D" id="3.30.360.10">
    <property type="entry name" value="Dihydrodipicolinate Reductase, domain 2"/>
    <property type="match status" value="1"/>
</dbReference>
<dbReference type="Pfam" id="PF05173">
    <property type="entry name" value="DapB_C"/>
    <property type="match status" value="1"/>
</dbReference>
<keyword evidence="6 13" id="KW-0560">Oxidoreductase</keyword>
<comment type="subunit">
    <text evidence="13">Homotetramer.</text>
</comment>
<evidence type="ECO:0000256" key="7">
    <source>
        <dbReference type="ARBA" id="ARBA00023027"/>
    </source>
</evidence>
<dbReference type="InterPro" id="IPR023940">
    <property type="entry name" value="DHDPR_bac"/>
</dbReference>
<keyword evidence="3 13" id="KW-0028">Amino-acid biosynthesis</keyword>
<dbReference type="SUPFAM" id="SSF55347">
    <property type="entry name" value="Glyceraldehyde-3-phosphate dehydrogenase-like, C-terminal domain"/>
    <property type="match status" value="1"/>
</dbReference>
<feature type="binding site" evidence="13">
    <location>
        <begin position="91"/>
        <end position="93"/>
    </location>
    <ligand>
        <name>NAD(+)</name>
        <dbReference type="ChEBI" id="CHEBI:57540"/>
    </ligand>
</feature>
<evidence type="ECO:0000259" key="15">
    <source>
        <dbReference type="Pfam" id="PF05173"/>
    </source>
</evidence>
<keyword evidence="5 13" id="KW-0220">Diaminopimelate biosynthesis</keyword>
<dbReference type="GO" id="GO:0008839">
    <property type="term" value="F:4-hydroxy-tetrahydrodipicolinate reductase"/>
    <property type="evidence" value="ECO:0007669"/>
    <property type="project" value="UniProtKB-UniRule"/>
</dbReference>
<dbReference type="PIRSF" id="PIRSF000161">
    <property type="entry name" value="DHPR"/>
    <property type="match status" value="1"/>
</dbReference>
<dbReference type="Proteomes" id="UP001596414">
    <property type="component" value="Unassembled WGS sequence"/>
</dbReference>
<reference evidence="16 17" key="1">
    <citation type="journal article" date="2014" name="Int. J. Syst. Evol. Microbiol.">
        <title>Complete genome sequence of Corynebacterium casei LMG S-19264T (=DSM 44701T), isolated from a smear-ripened cheese.</title>
        <authorList>
            <consortium name="US DOE Joint Genome Institute (JGI-PGF)"/>
            <person name="Walter F."/>
            <person name="Albersmeier A."/>
            <person name="Kalinowski J."/>
            <person name="Ruckert C."/>
        </authorList>
    </citation>
    <scope>NUCLEOTIDE SEQUENCE [LARGE SCALE GENOMIC DNA]</scope>
    <source>
        <strain evidence="16 17">CGMCC 4.7215</strain>
    </source>
</reference>
<feature type="active site" description="Proton donor/acceptor" evidence="13">
    <location>
        <position position="147"/>
    </location>
</feature>
<feature type="binding site" evidence="13">
    <location>
        <begin position="10"/>
        <end position="15"/>
    </location>
    <ligand>
        <name>NAD(+)</name>
        <dbReference type="ChEBI" id="CHEBI:57540"/>
    </ligand>
</feature>
<comment type="caution">
    <text evidence="16">The sequence shown here is derived from an EMBL/GenBank/DDBJ whole genome shotgun (WGS) entry which is preliminary data.</text>
</comment>
<keyword evidence="4 13" id="KW-0521">NADP</keyword>
<dbReference type="InterPro" id="IPR022663">
    <property type="entry name" value="DapB_C"/>
</dbReference>
<dbReference type="SUPFAM" id="SSF51735">
    <property type="entry name" value="NAD(P)-binding Rossmann-fold domains"/>
    <property type="match status" value="1"/>
</dbReference>